<evidence type="ECO:0000256" key="6">
    <source>
        <dbReference type="SAM" id="Phobius"/>
    </source>
</evidence>
<sequence>MKEEPTTAYSFNEDAAPKDDDEPQKITSALWHGLGLFGESYILFSIGTLKPIWATLYPACFDESDPSECAHPYLSYKSITYSVVSGVMIGMVLLGILANNMGRRRGSILTATLMATGSICMTLSSILLSSQPSILFPVMSLSLFVFGIGVGGEYPLSASSASERAMAAMRKRRNEEAEHEGMVKRLLSESPNMWQTLEENGGAGAVTSPHTLTSVKSTAPAIPLSPTNTTNDTRNSLNLQNARLRTRGREVLMVFSMQGAGIFANSLLLTFLLMISRRNDKNDNNDDEFNLSLLNVWRITYAVGTLILVYVLVSRIIHLTESEVWAHDRAEREVQQSSKEIEFVPPKVETVKSDKSDGNVPEILPTMSQITLGSQFDGLGSTNLDGCQAVPAVVEKFKGKDSKTFKIILLLQHYGVRLFGTSMTWLLWDIAFYGNKLFQSSFLIALTGEDATLLDITGASAINAFVALLGYYVAAAIIDDPDVGRLTLQQLGFIISGTLFLLCGCLNERLSSTWLVIIYFGSSFFGQCGPNCTTFLIPAEIFPTEMRTTCHGMSASAGKLGALIASIMFNFVSEKGLFLFSGYASFIACCITFMTIPETTTLDLYEIDKQWRMILDGKKFEYEGPASDPKHLSFYERNQNELCCRRE</sequence>
<feature type="region of interest" description="Disordered" evidence="5">
    <location>
        <begin position="1"/>
        <end position="23"/>
    </location>
</feature>
<feature type="transmembrane region" description="Helical" evidence="6">
    <location>
        <begin position="109"/>
        <end position="128"/>
    </location>
</feature>
<evidence type="ECO:0000256" key="1">
    <source>
        <dbReference type="ARBA" id="ARBA00004141"/>
    </source>
</evidence>
<gene>
    <name evidence="7" type="ORF">ACHAWO_004918</name>
</gene>
<feature type="transmembrane region" description="Helical" evidence="6">
    <location>
        <begin position="79"/>
        <end position="97"/>
    </location>
</feature>
<dbReference type="InterPro" id="IPR036259">
    <property type="entry name" value="MFS_trans_sf"/>
</dbReference>
<dbReference type="SUPFAM" id="SSF103473">
    <property type="entry name" value="MFS general substrate transporter"/>
    <property type="match status" value="2"/>
</dbReference>
<proteinExistence type="predicted"/>
<feature type="transmembrane region" description="Helical" evidence="6">
    <location>
        <begin position="516"/>
        <end position="537"/>
    </location>
</feature>
<organism evidence="7 8">
    <name type="scientific">Cyclotella atomus</name>
    <dbReference type="NCBI Taxonomy" id="382360"/>
    <lineage>
        <taxon>Eukaryota</taxon>
        <taxon>Sar</taxon>
        <taxon>Stramenopiles</taxon>
        <taxon>Ochrophyta</taxon>
        <taxon>Bacillariophyta</taxon>
        <taxon>Coscinodiscophyceae</taxon>
        <taxon>Thalassiosirophycidae</taxon>
        <taxon>Stephanodiscales</taxon>
        <taxon>Stephanodiscaceae</taxon>
        <taxon>Cyclotella</taxon>
    </lineage>
</organism>
<name>A0ABD3NPX9_9STRA</name>
<dbReference type="EMBL" id="JALLPJ020000998">
    <property type="protein sequence ID" value="KAL3778205.1"/>
    <property type="molecule type" value="Genomic_DNA"/>
</dbReference>
<feature type="transmembrane region" description="Helical" evidence="6">
    <location>
        <begin position="577"/>
        <end position="596"/>
    </location>
</feature>
<feature type="transmembrane region" description="Helical" evidence="6">
    <location>
        <begin position="549"/>
        <end position="571"/>
    </location>
</feature>
<evidence type="ECO:0000313" key="7">
    <source>
        <dbReference type="EMBL" id="KAL3778205.1"/>
    </source>
</evidence>
<dbReference type="Pfam" id="PF00083">
    <property type="entry name" value="Sugar_tr"/>
    <property type="match status" value="2"/>
</dbReference>
<evidence type="ECO:0008006" key="9">
    <source>
        <dbReference type="Google" id="ProtNLM"/>
    </source>
</evidence>
<evidence type="ECO:0000256" key="3">
    <source>
        <dbReference type="ARBA" id="ARBA00022989"/>
    </source>
</evidence>
<evidence type="ECO:0000256" key="4">
    <source>
        <dbReference type="ARBA" id="ARBA00023136"/>
    </source>
</evidence>
<keyword evidence="8" id="KW-1185">Reference proteome</keyword>
<dbReference type="AlphaFoldDB" id="A0ABD3NPX9"/>
<feature type="transmembrane region" description="Helical" evidence="6">
    <location>
        <begin position="490"/>
        <end position="510"/>
    </location>
</feature>
<reference evidence="7 8" key="1">
    <citation type="submission" date="2024-10" db="EMBL/GenBank/DDBJ databases">
        <title>Updated reference genomes for cyclostephanoid diatoms.</title>
        <authorList>
            <person name="Roberts W.R."/>
            <person name="Alverson A.J."/>
        </authorList>
    </citation>
    <scope>NUCLEOTIDE SEQUENCE [LARGE SCALE GENOMIC DNA]</scope>
    <source>
        <strain evidence="7 8">AJA010-31</strain>
    </source>
</reference>
<dbReference type="InterPro" id="IPR005828">
    <property type="entry name" value="MFS_sugar_transport-like"/>
</dbReference>
<keyword evidence="4 6" id="KW-0472">Membrane</keyword>
<evidence type="ECO:0000256" key="5">
    <source>
        <dbReference type="SAM" id="MobiDB-lite"/>
    </source>
</evidence>
<protein>
    <recommendedName>
        <fullName evidence="9">Major facilitator superfamily (MFS) profile domain-containing protein</fullName>
    </recommendedName>
</protein>
<feature type="transmembrane region" description="Helical" evidence="6">
    <location>
        <begin position="134"/>
        <end position="156"/>
    </location>
</feature>
<comment type="caution">
    <text evidence="7">The sequence shown here is derived from an EMBL/GenBank/DDBJ whole genome shotgun (WGS) entry which is preliminary data.</text>
</comment>
<feature type="transmembrane region" description="Helical" evidence="6">
    <location>
        <begin position="295"/>
        <end position="313"/>
    </location>
</feature>
<feature type="transmembrane region" description="Helical" evidence="6">
    <location>
        <begin position="251"/>
        <end position="275"/>
    </location>
</feature>
<feature type="transmembrane region" description="Helical" evidence="6">
    <location>
        <begin position="456"/>
        <end position="478"/>
    </location>
</feature>
<evidence type="ECO:0000313" key="8">
    <source>
        <dbReference type="Proteomes" id="UP001530400"/>
    </source>
</evidence>
<dbReference type="Proteomes" id="UP001530400">
    <property type="component" value="Unassembled WGS sequence"/>
</dbReference>
<comment type="subcellular location">
    <subcellularLocation>
        <location evidence="1">Membrane</location>
        <topology evidence="1">Multi-pass membrane protein</topology>
    </subcellularLocation>
</comment>
<accession>A0ABD3NPX9</accession>
<dbReference type="PANTHER" id="PTHR24064">
    <property type="entry name" value="SOLUTE CARRIER FAMILY 22 MEMBER"/>
    <property type="match status" value="1"/>
</dbReference>
<dbReference type="GO" id="GO:0016020">
    <property type="term" value="C:membrane"/>
    <property type="evidence" value="ECO:0007669"/>
    <property type="project" value="UniProtKB-SubCell"/>
</dbReference>
<dbReference type="Gene3D" id="1.20.1250.20">
    <property type="entry name" value="MFS general substrate transporter like domains"/>
    <property type="match status" value="3"/>
</dbReference>
<evidence type="ECO:0000256" key="2">
    <source>
        <dbReference type="ARBA" id="ARBA00022692"/>
    </source>
</evidence>
<keyword evidence="3 6" id="KW-1133">Transmembrane helix</keyword>
<keyword evidence="2 6" id="KW-0812">Transmembrane</keyword>